<gene>
    <name evidence="1" type="ORF">BU26DRAFT_580099</name>
</gene>
<evidence type="ECO:0000313" key="2">
    <source>
        <dbReference type="Proteomes" id="UP000800094"/>
    </source>
</evidence>
<proteinExistence type="predicted"/>
<dbReference type="RefSeq" id="XP_033679165.1">
    <property type="nucleotide sequence ID" value="XM_033834467.1"/>
</dbReference>
<sequence length="361" mass="42010">MSRQTESISAAAIFPPDELKMYLQWQEEQGFEATEGGNISFAIQYHDFITWYNTQLAGPTEHPPVTETVPENFDYETASLCKHALHPANDDWDNEWCPVCGVSICLEFLKAIAQAWDRLDERYYSLMTTNEEMKQDWDWKMDVRSGWHMARVELIEVVEHYEEMAVREAEWNATHEDASLDKIYSASKAIELAKEDSQYRARMMSREEFDKLYICKESRELNDKKPKKKVSFAPDTELDRVSRNLVYCWRTSGEYKPGRYACPSPEGWENTSFYHNGWLIKLSQYKVHIVLADRDLKSAISSLKEGFPQLEANQKTEGPAGLHPLWEKIQAVFLRTLGSPTRRSLGRRSIRWPSGWKMLTP</sequence>
<organism evidence="1 2">
    <name type="scientific">Trematosphaeria pertusa</name>
    <dbReference type="NCBI Taxonomy" id="390896"/>
    <lineage>
        <taxon>Eukaryota</taxon>
        <taxon>Fungi</taxon>
        <taxon>Dikarya</taxon>
        <taxon>Ascomycota</taxon>
        <taxon>Pezizomycotina</taxon>
        <taxon>Dothideomycetes</taxon>
        <taxon>Pleosporomycetidae</taxon>
        <taxon>Pleosporales</taxon>
        <taxon>Massarineae</taxon>
        <taxon>Trematosphaeriaceae</taxon>
        <taxon>Trematosphaeria</taxon>
    </lineage>
</organism>
<dbReference type="Proteomes" id="UP000800094">
    <property type="component" value="Unassembled WGS sequence"/>
</dbReference>
<accession>A0A6A6I1G2</accession>
<dbReference type="AlphaFoldDB" id="A0A6A6I1G2"/>
<reference evidence="1" key="1">
    <citation type="journal article" date="2020" name="Stud. Mycol.">
        <title>101 Dothideomycetes genomes: a test case for predicting lifestyles and emergence of pathogens.</title>
        <authorList>
            <person name="Haridas S."/>
            <person name="Albert R."/>
            <person name="Binder M."/>
            <person name="Bloem J."/>
            <person name="Labutti K."/>
            <person name="Salamov A."/>
            <person name="Andreopoulos B."/>
            <person name="Baker S."/>
            <person name="Barry K."/>
            <person name="Bills G."/>
            <person name="Bluhm B."/>
            <person name="Cannon C."/>
            <person name="Castanera R."/>
            <person name="Culley D."/>
            <person name="Daum C."/>
            <person name="Ezra D."/>
            <person name="Gonzalez J."/>
            <person name="Henrissat B."/>
            <person name="Kuo A."/>
            <person name="Liang C."/>
            <person name="Lipzen A."/>
            <person name="Lutzoni F."/>
            <person name="Magnuson J."/>
            <person name="Mondo S."/>
            <person name="Nolan M."/>
            <person name="Ohm R."/>
            <person name="Pangilinan J."/>
            <person name="Park H.-J."/>
            <person name="Ramirez L."/>
            <person name="Alfaro M."/>
            <person name="Sun H."/>
            <person name="Tritt A."/>
            <person name="Yoshinaga Y."/>
            <person name="Zwiers L.-H."/>
            <person name="Turgeon B."/>
            <person name="Goodwin S."/>
            <person name="Spatafora J."/>
            <person name="Crous P."/>
            <person name="Grigoriev I."/>
        </authorList>
    </citation>
    <scope>NUCLEOTIDE SEQUENCE</scope>
    <source>
        <strain evidence="1">CBS 122368</strain>
    </source>
</reference>
<evidence type="ECO:0000313" key="1">
    <source>
        <dbReference type="EMBL" id="KAF2244161.1"/>
    </source>
</evidence>
<dbReference type="GeneID" id="54587797"/>
<dbReference type="EMBL" id="ML987203">
    <property type="protein sequence ID" value="KAF2244161.1"/>
    <property type="molecule type" value="Genomic_DNA"/>
</dbReference>
<keyword evidence="2" id="KW-1185">Reference proteome</keyword>
<dbReference type="OrthoDB" id="3792274at2759"/>
<name>A0A6A6I1G2_9PLEO</name>
<protein>
    <submittedName>
        <fullName evidence="1">Uncharacterized protein</fullName>
    </submittedName>
</protein>